<organism evidence="1 2">
    <name type="scientific">Nitrobacter hamburgensis (strain DSM 10229 / NCIMB 13809 / X14)</name>
    <dbReference type="NCBI Taxonomy" id="323097"/>
    <lineage>
        <taxon>Bacteria</taxon>
        <taxon>Pseudomonadati</taxon>
        <taxon>Pseudomonadota</taxon>
        <taxon>Alphaproteobacteria</taxon>
        <taxon>Hyphomicrobiales</taxon>
        <taxon>Nitrobacteraceae</taxon>
        <taxon>Nitrobacter</taxon>
    </lineage>
</organism>
<name>Q1QK15_NITHX</name>
<dbReference type="AlphaFoldDB" id="Q1QK15"/>
<evidence type="ECO:0000313" key="2">
    <source>
        <dbReference type="Proteomes" id="UP000001953"/>
    </source>
</evidence>
<reference evidence="1 2" key="1">
    <citation type="submission" date="2006-03" db="EMBL/GenBank/DDBJ databases">
        <title>Complete sequence of chromosome of Nitrobacter hamburgensis X14.</title>
        <authorList>
            <consortium name="US DOE Joint Genome Institute"/>
            <person name="Copeland A."/>
            <person name="Lucas S."/>
            <person name="Lapidus A."/>
            <person name="Barry K."/>
            <person name="Detter J.C."/>
            <person name="Glavina del Rio T."/>
            <person name="Hammon N."/>
            <person name="Israni S."/>
            <person name="Dalin E."/>
            <person name="Tice H."/>
            <person name="Pitluck S."/>
            <person name="Chain P."/>
            <person name="Malfatti S."/>
            <person name="Shin M."/>
            <person name="Vergez L."/>
            <person name="Schmutz J."/>
            <person name="Larimer F."/>
            <person name="Land M."/>
            <person name="Hauser L."/>
            <person name="Kyrpides N."/>
            <person name="Ivanova N."/>
            <person name="Ward B."/>
            <person name="Arp D."/>
            <person name="Klotz M."/>
            <person name="Stein L."/>
            <person name="O'Mullan G."/>
            <person name="Starkenburg S."/>
            <person name="Sayavedra L."/>
            <person name="Poret-Peterson A.T."/>
            <person name="Gentry M.E."/>
            <person name="Bruce D."/>
            <person name="Richardson P."/>
        </authorList>
    </citation>
    <scope>NUCLEOTIDE SEQUENCE [LARGE SCALE GENOMIC DNA]</scope>
    <source>
        <strain evidence="2">DSM 10229 / NCIMB 13809 / X14</strain>
    </source>
</reference>
<protein>
    <submittedName>
        <fullName evidence="1">Uncharacterized protein</fullName>
    </submittedName>
</protein>
<evidence type="ECO:0000313" key="1">
    <source>
        <dbReference type="EMBL" id="ABE63432.1"/>
    </source>
</evidence>
<dbReference type="HOGENOM" id="CLU_2343832_0_0_5"/>
<dbReference type="KEGG" id="nha:Nham_2652"/>
<dbReference type="EMBL" id="CP000319">
    <property type="protein sequence ID" value="ABE63432.1"/>
    <property type="molecule type" value="Genomic_DNA"/>
</dbReference>
<accession>Q1QK15</accession>
<dbReference type="RefSeq" id="WP_011511098.1">
    <property type="nucleotide sequence ID" value="NC_007964.1"/>
</dbReference>
<sequence length="97" mass="10982">MDLLLRKTVIGGDTLQNDYCVIHEGRSAGRIRLADVRSWQGPVWTWNVNPPLPIPSWCNGSTDSLEAAKDEFKAAWERFYASLTPEHKILAPHRGPR</sequence>
<gene>
    <name evidence="1" type="ordered locus">Nham_2652</name>
</gene>
<keyword evidence="2" id="KW-1185">Reference proteome</keyword>
<dbReference type="Proteomes" id="UP000001953">
    <property type="component" value="Chromosome"/>
</dbReference>
<proteinExistence type="predicted"/>